<reference evidence="3 4" key="1">
    <citation type="submission" date="2020-04" db="EMBL/GenBank/DDBJ databases">
        <title>Novosphingobium sp. TW-4 isolated from soil.</title>
        <authorList>
            <person name="Dahal R.H."/>
            <person name="Chaudhary D.K."/>
        </authorList>
    </citation>
    <scope>NUCLEOTIDE SEQUENCE [LARGE SCALE GENOMIC DNA]</scope>
    <source>
        <strain evidence="3 4">TW-4</strain>
    </source>
</reference>
<evidence type="ECO:0000256" key="2">
    <source>
        <dbReference type="SAM" id="Phobius"/>
    </source>
</evidence>
<keyword evidence="2" id="KW-1133">Transmembrane helix</keyword>
<dbReference type="AlphaFoldDB" id="A0A7Y0BRK9"/>
<organism evidence="3 4">
    <name type="scientific">Novosphingobium olei</name>
    <dbReference type="NCBI Taxonomy" id="2728851"/>
    <lineage>
        <taxon>Bacteria</taxon>
        <taxon>Pseudomonadati</taxon>
        <taxon>Pseudomonadota</taxon>
        <taxon>Alphaproteobacteria</taxon>
        <taxon>Sphingomonadales</taxon>
        <taxon>Sphingomonadaceae</taxon>
        <taxon>Novosphingobium</taxon>
    </lineage>
</organism>
<name>A0A7Y0BRK9_9SPHN</name>
<keyword evidence="2" id="KW-0472">Membrane</keyword>
<keyword evidence="2" id="KW-0812">Transmembrane</keyword>
<evidence type="ECO:0000256" key="1">
    <source>
        <dbReference type="SAM" id="MobiDB-lite"/>
    </source>
</evidence>
<proteinExistence type="predicted"/>
<dbReference type="Proteomes" id="UP000583556">
    <property type="component" value="Unassembled WGS sequence"/>
</dbReference>
<keyword evidence="4" id="KW-1185">Reference proteome</keyword>
<dbReference type="InterPro" id="IPR014115">
    <property type="entry name" value="TrbI_Ftype"/>
</dbReference>
<accession>A0A7Y0BRK9</accession>
<feature type="region of interest" description="Disordered" evidence="1">
    <location>
        <begin position="145"/>
        <end position="171"/>
    </location>
</feature>
<feature type="region of interest" description="Disordered" evidence="1">
    <location>
        <begin position="1"/>
        <end position="29"/>
    </location>
</feature>
<protein>
    <submittedName>
        <fullName evidence="3">Type-F conjugative transfer system protein TrbI</fullName>
    </submittedName>
</protein>
<dbReference type="EMBL" id="JABBGM010000007">
    <property type="protein sequence ID" value="NML95113.1"/>
    <property type="molecule type" value="Genomic_DNA"/>
</dbReference>
<dbReference type="RefSeq" id="WP_169494326.1">
    <property type="nucleotide sequence ID" value="NZ_JABBGM010000007.1"/>
</dbReference>
<sequence length="186" mass="19549">MSDDPDIQGAMDAPRGAQPAPVPGCKRSQGSRDIARGQVLLVVALIGALCWGAWMTRAILDVRAAPARVVKVQLGSLVGNYVRAEARGDTPPDQIGPRTAQFMKVLDATIAHHARDGQIVLVSEAVVGGSVPDITGDIAREVRATLPASQPAPASPRLADPAGQRREAGDVETRMRGYLLHEGAPQ</sequence>
<feature type="transmembrane region" description="Helical" evidence="2">
    <location>
        <begin position="34"/>
        <end position="54"/>
    </location>
</feature>
<evidence type="ECO:0000313" key="3">
    <source>
        <dbReference type="EMBL" id="NML95113.1"/>
    </source>
</evidence>
<comment type="caution">
    <text evidence="3">The sequence shown here is derived from an EMBL/GenBank/DDBJ whole genome shotgun (WGS) entry which is preliminary data.</text>
</comment>
<dbReference type="Pfam" id="PF09677">
    <property type="entry name" value="TrbI_Ftype"/>
    <property type="match status" value="1"/>
</dbReference>
<evidence type="ECO:0000313" key="4">
    <source>
        <dbReference type="Proteomes" id="UP000583556"/>
    </source>
</evidence>
<gene>
    <name evidence="3" type="ORF">HHL27_15675</name>
</gene>